<dbReference type="InterPro" id="IPR004360">
    <property type="entry name" value="Glyas_Fos-R_dOase_dom"/>
</dbReference>
<gene>
    <name evidence="3" type="ORF">ACFO7U_07255</name>
</gene>
<organism evidence="3 4">
    <name type="scientific">Dietzia aurantiaca</name>
    <dbReference type="NCBI Taxonomy" id="983873"/>
    <lineage>
        <taxon>Bacteria</taxon>
        <taxon>Bacillati</taxon>
        <taxon>Actinomycetota</taxon>
        <taxon>Actinomycetes</taxon>
        <taxon>Mycobacteriales</taxon>
        <taxon>Dietziaceae</taxon>
        <taxon>Dietzia</taxon>
    </lineage>
</organism>
<dbReference type="Proteomes" id="UP001595836">
    <property type="component" value="Unassembled WGS sequence"/>
</dbReference>
<dbReference type="PROSITE" id="PS00934">
    <property type="entry name" value="GLYOXALASE_I_1"/>
    <property type="match status" value="1"/>
</dbReference>
<evidence type="ECO:0000259" key="2">
    <source>
        <dbReference type="PROSITE" id="PS51819"/>
    </source>
</evidence>
<reference evidence="4" key="1">
    <citation type="journal article" date="2019" name="Int. J. Syst. Evol. Microbiol.">
        <title>The Global Catalogue of Microorganisms (GCM) 10K type strain sequencing project: providing services to taxonomists for standard genome sequencing and annotation.</title>
        <authorList>
            <consortium name="The Broad Institute Genomics Platform"/>
            <consortium name="The Broad Institute Genome Sequencing Center for Infectious Disease"/>
            <person name="Wu L."/>
            <person name="Ma J."/>
        </authorList>
    </citation>
    <scope>NUCLEOTIDE SEQUENCE [LARGE SCALE GENOMIC DNA]</scope>
    <source>
        <strain evidence="4">JCM 11882</strain>
    </source>
</reference>
<dbReference type="PANTHER" id="PTHR43279">
    <property type="entry name" value="CATECHOL-2,3-DIOXYGENASE"/>
    <property type="match status" value="1"/>
</dbReference>
<protein>
    <submittedName>
        <fullName evidence="3">VOC family protein</fullName>
    </submittedName>
</protein>
<dbReference type="RefSeq" id="WP_344992734.1">
    <property type="nucleotide sequence ID" value="NZ_BAABCD010000019.1"/>
</dbReference>
<dbReference type="InterPro" id="IPR018146">
    <property type="entry name" value="Glyoxalase_1_CS"/>
</dbReference>
<keyword evidence="4" id="KW-1185">Reference proteome</keyword>
<feature type="domain" description="VOC" evidence="2">
    <location>
        <begin position="186"/>
        <end position="299"/>
    </location>
</feature>
<dbReference type="EMBL" id="JBHSHP010000018">
    <property type="protein sequence ID" value="MFC4754573.1"/>
    <property type="molecule type" value="Genomic_DNA"/>
</dbReference>
<comment type="caution">
    <text evidence="3">The sequence shown here is derived from an EMBL/GenBank/DDBJ whole genome shotgun (WGS) entry which is preliminary data.</text>
</comment>
<dbReference type="InterPro" id="IPR037523">
    <property type="entry name" value="VOC_core"/>
</dbReference>
<sequence length="313" mass="33822">MPVFVQNPDPRSLVERPADRLLPGDTRMGAVELLVRDLDAMIAFYSRGVTLDVLEHVGDTAVLGRGGQPLVRLRRVRDLPPRRPGEAGLFHTAVLFEDRQSLAFAAASVARLASQSFTGSSDHLYSEAFYFDDPEGNGVELYVDRPRETWQRDGNGLLQTATNALDPNAFLRAHLPQQPVAPPPATLGHVHLQVGDIGVARDFYVDALGFEVMSDLGTALFIAAGGYHHHVAVNTWGTAGAGPRAAALGLGQVNIDLPDDDDVAALQQRLVDHRIEVRHDGRTLRFDDPWGTLIQVAPAGAWARTGPGTGVLT</sequence>
<name>A0ABV9PSV9_9ACTN</name>
<feature type="domain" description="VOC" evidence="2">
    <location>
        <begin position="27"/>
        <end position="144"/>
    </location>
</feature>
<dbReference type="Gene3D" id="3.10.180.10">
    <property type="entry name" value="2,3-Dihydroxybiphenyl 1,2-Dioxygenase, domain 1"/>
    <property type="match status" value="2"/>
</dbReference>
<dbReference type="PROSITE" id="PS51819">
    <property type="entry name" value="VOC"/>
    <property type="match status" value="2"/>
</dbReference>
<dbReference type="Pfam" id="PF00903">
    <property type="entry name" value="Glyoxalase"/>
    <property type="match status" value="2"/>
</dbReference>
<evidence type="ECO:0000256" key="1">
    <source>
        <dbReference type="ARBA" id="ARBA00022723"/>
    </source>
</evidence>
<keyword evidence="1" id="KW-0479">Metal-binding</keyword>
<accession>A0ABV9PSV9</accession>
<proteinExistence type="predicted"/>
<dbReference type="InterPro" id="IPR029068">
    <property type="entry name" value="Glyas_Bleomycin-R_OHBP_Dase"/>
</dbReference>
<dbReference type="SUPFAM" id="SSF54593">
    <property type="entry name" value="Glyoxalase/Bleomycin resistance protein/Dihydroxybiphenyl dioxygenase"/>
    <property type="match status" value="2"/>
</dbReference>
<dbReference type="PANTHER" id="PTHR43279:SF1">
    <property type="entry name" value="CATECHOL-2,3-DIOXYGENASE"/>
    <property type="match status" value="1"/>
</dbReference>
<evidence type="ECO:0000313" key="4">
    <source>
        <dbReference type="Proteomes" id="UP001595836"/>
    </source>
</evidence>
<evidence type="ECO:0000313" key="3">
    <source>
        <dbReference type="EMBL" id="MFC4754573.1"/>
    </source>
</evidence>